<feature type="binding site" evidence="12">
    <location>
        <position position="586"/>
    </location>
    <ligand>
        <name>Mg(2+)</name>
        <dbReference type="ChEBI" id="CHEBI:18420"/>
        <label>1</label>
    </ligand>
</feature>
<dbReference type="InterPro" id="IPR028629">
    <property type="entry name" value="Cas9"/>
</dbReference>
<comment type="domain">
    <text evidence="12">Has 2 endonuclease domains. The discontinuous RuvC-like domain cleaves the target DNA noncomplementary to crRNA while the HNH nuclease domain cleaves the target DNA complementary to crRNA.</text>
</comment>
<dbReference type="GO" id="GO:0043571">
    <property type="term" value="P:maintenance of CRISPR repeat elements"/>
    <property type="evidence" value="ECO:0007669"/>
    <property type="project" value="UniProtKB-UniRule"/>
</dbReference>
<feature type="binding site" evidence="12">
    <location>
        <position position="16"/>
    </location>
    <ligand>
        <name>Mg(2+)</name>
        <dbReference type="ChEBI" id="CHEBI:18420"/>
        <label>1</label>
    </ligand>
</feature>
<sequence>MNNSIKSKPEVTIGLDLGVGSVGWAIVDNETNIIHHLGSRLFSQAKTAEDRRSFRGVRRLIRRRKYKLKRFVNLIWKYNSYFGFKNKEDILNNYQEQQKLHNTVLNLKLEALNAKIDPKALSWILHDYLKNRGHFYEDNRDFNVYPTEELANYFDEFGYYKGIIDSKNDDDDKLEEGLTKYKFSNQHWLEEVKKVLSNQTGLPEKFKEEYESLFSYVRNYSEGPGSINSVSPYGIYHLDEKEGKVVQKYNNIWDKTIGKCSIFPDEYRAPKNSPIAMIFNEINELSTIRSYSIYLTGWFINQEFKKAYLNKLLDLLIKTNSEKPIDARQFKKLREETIAESIGKETLKDVESEEKLEKDDHKWKLKGLKLNTNGKIQYNDLSSLAKFVHKLKQHLKLDFLLEDQYTPLDKINFLQSLYVYLGKHLRYSNRVDSANLKEFSDSSRLFERVLQEQKDGLFKLFEQTDKDDEKILTQTHSLSTKAMLLAITRMTNLDNDEDNQKNNDKGWNFEAIKNFDQKFIDITKTNNNLSLKQDKRYLDDQFINDAILSPGVKRILREATKVFNAILKQFSEEYDVTKVVIELARELSEEKELENTKNYKKLIKKNGDKISEGLKALGIAEDKIEEILKSPTKSYKVLLWLQQDHIDPYSQKEIAFDDILTKTEKTEIDHIIPYSISFDDSSSNKLLVLAESNQAKSNQTPYEFINSGKAEITWEVYEAYCHKFKNGDSSLLDSTQRSKKFAKMMKTDTSSKYDIGFLARNLNDTRYATIVFRDALKDYANNHLVEDKPMFKVVCINGGVTSFLRKNFDPKSWYAKKDRDKNIHHAVDASIISIFSNETKTLFNQLTKFADYKLFKNTDGSWKKIDPKTGVVSEVTDENWKQIRVRNQVSEIAKVIDKYIQDSNIERKARYSRKIENKTNISLFNDTVYSAKKVGYEDQIKRKNLKTLDIHESAEENKNSKVKKQFVYRKLVNVSLLNNDKLADLFAEKEDILMYRANPWVINLAEQIFNEYTENKKIKSQNVFEKYMLDLTKEFPEKFSEAFVKSMIRNKTAIIYNVEKDVVHRIKRLKILSSELKENKWSNVIIRSKNESGTKLSYQDTINSIALMIMRSIDPTAKKQYIRVPLNTLNLHLGDQDFDLHNIDAYLKKPKFVKYLKANEIGDEYKPWRVLTSGTLLIHKKDKKLMYISSFQNLNDLIEIKNLIETEYKENVDSDPKKKKKASQILRSLSVILNDYILLDAKYNFDILGLSKNKIDEILNSKLDLDKIAK</sequence>
<gene>
    <name evidence="12" type="primary">cas9</name>
    <name evidence="14" type="ORF">MGA_0519</name>
</gene>
<feature type="binding site" evidence="12">
    <location>
        <position position="16"/>
    </location>
    <ligand>
        <name>Mg(2+)</name>
        <dbReference type="ChEBI" id="CHEBI:18420"/>
        <label>2</label>
    </ligand>
</feature>
<dbReference type="HOGENOM" id="CLU_006834_0_0_14"/>
<dbReference type="RefSeq" id="WP_011113935.1">
    <property type="nucleotide sequence ID" value="NC_004829.2"/>
</dbReference>
<evidence type="ECO:0000256" key="10">
    <source>
        <dbReference type="ARBA" id="ARBA00023211"/>
    </source>
</evidence>
<evidence type="ECO:0000313" key="14">
    <source>
        <dbReference type="EMBL" id="AAP57024.2"/>
    </source>
</evidence>
<dbReference type="InterPro" id="IPR003615">
    <property type="entry name" value="HNH_nuc"/>
</dbReference>
<dbReference type="EC" id="3.1.-.-" evidence="12"/>
<evidence type="ECO:0000256" key="6">
    <source>
        <dbReference type="ARBA" id="ARBA00022842"/>
    </source>
</evidence>
<keyword evidence="5 12" id="KW-0378">Hydrolase</keyword>
<organism evidence="14 15">
    <name type="scientific">Mycoplasmoides gallisepticum (strain R(low / passage 15 / clone 2))</name>
    <name type="common">Mycoplasma gallisepticum</name>
    <dbReference type="NCBI Taxonomy" id="710127"/>
    <lineage>
        <taxon>Bacteria</taxon>
        <taxon>Bacillati</taxon>
        <taxon>Mycoplasmatota</taxon>
        <taxon>Mycoplasmoidales</taxon>
        <taxon>Mycoplasmoidaceae</taxon>
        <taxon>Mycoplasmoides</taxon>
    </lineage>
</organism>
<dbReference type="Proteomes" id="UP000001418">
    <property type="component" value="Chromosome"/>
</dbReference>
<evidence type="ECO:0000256" key="9">
    <source>
        <dbReference type="ARBA" id="ARBA00023125"/>
    </source>
</evidence>
<feature type="binding site" evidence="12">
    <location>
        <position position="586"/>
    </location>
    <ligand>
        <name>Mg(2+)</name>
        <dbReference type="ChEBI" id="CHEBI:18420"/>
        <label>2</label>
    </ligand>
</feature>
<dbReference type="OrthoDB" id="9757607at2"/>
<keyword evidence="4 12" id="KW-0255">Endonuclease</keyword>
<evidence type="ECO:0000256" key="4">
    <source>
        <dbReference type="ARBA" id="ARBA00022759"/>
    </source>
</evidence>
<dbReference type="HAMAP" id="MF_01480">
    <property type="entry name" value="Cas9"/>
    <property type="match status" value="1"/>
</dbReference>
<dbReference type="AlphaFoldDB" id="Q7NAI2"/>
<dbReference type="Pfam" id="PF13395">
    <property type="entry name" value="HNH_4"/>
    <property type="match status" value="1"/>
</dbReference>
<dbReference type="GO" id="GO:0046872">
    <property type="term" value="F:metal ion binding"/>
    <property type="evidence" value="ECO:0007669"/>
    <property type="project" value="UniProtKB-UniRule"/>
</dbReference>
<reference evidence="14 15" key="1">
    <citation type="journal article" date="2003" name="Microbiology">
        <title>The complete genome sequence of the avian pathogen Mycoplasma gallisepticum strain R(low).</title>
        <authorList>
            <person name="Papazisi L."/>
            <person name="Gorton T.S."/>
            <person name="Kutish G."/>
            <person name="Markham P.F."/>
            <person name="Browning G.F."/>
            <person name="Nguyen D.K."/>
            <person name="Swartzell S."/>
            <person name="Madan A."/>
            <person name="Mahairas G."/>
            <person name="Geary S.J."/>
        </authorList>
    </citation>
    <scope>NUCLEOTIDE SEQUENCE [LARGE SCALE GENOMIC DNA]</scope>
    <source>
        <strain evidence="15">R(low / passage 15 / clone 2)</strain>
    </source>
</reference>
<evidence type="ECO:0000256" key="8">
    <source>
        <dbReference type="ARBA" id="ARBA00023118"/>
    </source>
</evidence>
<evidence type="ECO:0000256" key="2">
    <source>
        <dbReference type="ARBA" id="ARBA00022722"/>
    </source>
</evidence>
<evidence type="ECO:0000259" key="13">
    <source>
        <dbReference type="PROSITE" id="PS51749"/>
    </source>
</evidence>
<feature type="active site" description="Proton acceptor for HNH nuclease domain" evidence="12">
    <location>
        <position position="670"/>
    </location>
</feature>
<keyword evidence="15" id="KW-1185">Reference proteome</keyword>
<comment type="subunit">
    <text evidence="11 12">Monomer. Binds crRNA and tracrRNA.</text>
</comment>
<keyword evidence="2 12" id="KW-0540">Nuclease</keyword>
<keyword evidence="8 12" id="KW-0051">Antiviral defense</keyword>
<evidence type="ECO:0000313" key="15">
    <source>
        <dbReference type="Proteomes" id="UP000001418"/>
    </source>
</evidence>
<proteinExistence type="inferred from homology"/>
<keyword evidence="10" id="KW-0464">Manganese</keyword>
<dbReference type="GO" id="GO:0004519">
    <property type="term" value="F:endonuclease activity"/>
    <property type="evidence" value="ECO:0007669"/>
    <property type="project" value="UniProtKB-UniRule"/>
</dbReference>
<dbReference type="GO" id="GO:0051607">
    <property type="term" value="P:defense response to virus"/>
    <property type="evidence" value="ECO:0007669"/>
    <property type="project" value="UniProtKB-UniRule"/>
</dbReference>
<keyword evidence="9 12" id="KW-0238">DNA-binding</keyword>
<dbReference type="GO" id="GO:0016787">
    <property type="term" value="F:hydrolase activity"/>
    <property type="evidence" value="ECO:0007669"/>
    <property type="project" value="UniProtKB-KW"/>
</dbReference>
<comment type="cofactor">
    <cofactor evidence="1 12">
        <name>Mg(2+)</name>
        <dbReference type="ChEBI" id="CHEBI:18420"/>
    </cofactor>
</comment>
<dbReference type="PROSITE" id="PS51749">
    <property type="entry name" value="HNH_CAS9"/>
    <property type="match status" value="1"/>
</dbReference>
<protein>
    <recommendedName>
        <fullName evidence="12">CRISPR-associated endonuclease Cas9</fullName>
        <ecNumber evidence="12">3.1.-.-</ecNumber>
    </recommendedName>
</protein>
<name>Q7NAI2_MYCGA</name>
<dbReference type="KEGG" id="mga:MGA_0519"/>
<feature type="binding site" evidence="12">
    <location>
        <position position="582"/>
    </location>
    <ligand>
        <name>Mg(2+)</name>
        <dbReference type="ChEBI" id="CHEBI:18420"/>
        <label>1</label>
    </ligand>
</feature>
<dbReference type="PATRIC" id="fig|233150.7.peg.753"/>
<evidence type="ECO:0000256" key="12">
    <source>
        <dbReference type="HAMAP-Rule" id="MF_01480"/>
    </source>
</evidence>
<dbReference type="EMBL" id="AE015450">
    <property type="protein sequence ID" value="AAP57024.2"/>
    <property type="molecule type" value="Genomic_DNA"/>
</dbReference>
<dbReference type="InterPro" id="IPR036397">
    <property type="entry name" value="RNaseH_sf"/>
</dbReference>
<evidence type="ECO:0000256" key="3">
    <source>
        <dbReference type="ARBA" id="ARBA00022723"/>
    </source>
</evidence>
<feature type="domain" description="HNH Cas9-type" evidence="13">
    <location>
        <begin position="592"/>
        <end position="762"/>
    </location>
</feature>
<evidence type="ECO:0000256" key="11">
    <source>
        <dbReference type="ARBA" id="ARBA00046380"/>
    </source>
</evidence>
<dbReference type="InterPro" id="IPR033114">
    <property type="entry name" value="HNH_CAS9"/>
</dbReference>
<comment type="function">
    <text evidence="12">CRISPR (clustered regularly interspaced short palindromic repeat) is an adaptive immune system that provides protection against mobile genetic elements (viruses, transposable elements and conjugative plasmids). CRISPR clusters contain spacers, sequences complementary to antecedent mobile elements, and target invading nucleic acids. CRISPR clusters are transcribed and processed into CRISPR RNA (crRNA). In type II CRISPR systems correct processing of pre-crRNA requires a trans-encoded small RNA (tracrRNA), endogenous ribonuclease 3 (rnc) and this protein. The tracrRNA serves as a guide for ribonuclease 3-aided processing of pre-crRNA. Subsequently Cas9/crRNA/tracrRNA endonucleolytically cleaves linear or circular dsDNA target complementary to the spacer; Cas9 is inactive in the absence of the 2 guide RNAs (gRNA). Cas9 recognizes the protospacer adjacent motif (PAM) in the CRISPR repeat sequences to help distinguish self versus nonself, as targets within the bacterial CRISPR locus do not have PAMs. PAM recognition is also required for catalytic activity.</text>
</comment>
<keyword evidence="7 12" id="KW-0694">RNA-binding</keyword>
<keyword evidence="3 12" id="KW-0479">Metal-binding</keyword>
<dbReference type="Gene3D" id="3.30.420.10">
    <property type="entry name" value="Ribonuclease H-like superfamily/Ribonuclease H"/>
    <property type="match status" value="3"/>
</dbReference>
<dbReference type="GO" id="GO:0003723">
    <property type="term" value="F:RNA binding"/>
    <property type="evidence" value="ECO:0007669"/>
    <property type="project" value="UniProtKB-UniRule"/>
</dbReference>
<accession>Q7NAI2</accession>
<dbReference type="Pfam" id="PF18541">
    <property type="entry name" value="RuvC_III"/>
    <property type="match status" value="1"/>
</dbReference>
<feature type="active site" description="For RuvC-like nuclease domain" evidence="12">
    <location>
        <position position="16"/>
    </location>
</feature>
<comment type="similarity">
    <text evidence="12">Belongs to the CRISPR-associated Cas9 family.</text>
</comment>
<dbReference type="GO" id="GO:0003677">
    <property type="term" value="F:DNA binding"/>
    <property type="evidence" value="ECO:0007669"/>
    <property type="project" value="UniProtKB-UniRule"/>
</dbReference>
<dbReference type="InterPro" id="IPR041383">
    <property type="entry name" value="RuvC_III"/>
</dbReference>
<keyword evidence="6 12" id="KW-0460">Magnesium</keyword>
<evidence type="ECO:0000256" key="1">
    <source>
        <dbReference type="ARBA" id="ARBA00001946"/>
    </source>
</evidence>
<evidence type="ECO:0000256" key="5">
    <source>
        <dbReference type="ARBA" id="ARBA00022801"/>
    </source>
</evidence>
<feature type="binding site" evidence="12">
    <location>
        <position position="825"/>
    </location>
    <ligand>
        <name>Mg(2+)</name>
        <dbReference type="ChEBI" id="CHEBI:18420"/>
        <label>2</label>
    </ligand>
</feature>
<dbReference type="NCBIfam" id="TIGR01865">
    <property type="entry name" value="cas_Csn1"/>
    <property type="match status" value="1"/>
</dbReference>
<evidence type="ECO:0000256" key="7">
    <source>
        <dbReference type="ARBA" id="ARBA00022884"/>
    </source>
</evidence>